<keyword evidence="3" id="KW-1185">Reference proteome</keyword>
<keyword evidence="1" id="KW-1133">Transmembrane helix</keyword>
<organism evidence="2 3">
    <name type="scientific">Cyclobacterium jeungdonense</name>
    <dbReference type="NCBI Taxonomy" id="708087"/>
    <lineage>
        <taxon>Bacteria</taxon>
        <taxon>Pseudomonadati</taxon>
        <taxon>Bacteroidota</taxon>
        <taxon>Cytophagia</taxon>
        <taxon>Cytophagales</taxon>
        <taxon>Cyclobacteriaceae</taxon>
        <taxon>Cyclobacterium</taxon>
    </lineage>
</organism>
<reference evidence="3" key="1">
    <citation type="journal article" date="2019" name="Int. J. Syst. Evol. Microbiol.">
        <title>The Global Catalogue of Microorganisms (GCM) 10K type strain sequencing project: providing services to taxonomists for standard genome sequencing and annotation.</title>
        <authorList>
            <consortium name="The Broad Institute Genomics Platform"/>
            <consortium name="The Broad Institute Genome Sequencing Center for Infectious Disease"/>
            <person name="Wu L."/>
            <person name="Ma J."/>
        </authorList>
    </citation>
    <scope>NUCLEOTIDE SEQUENCE [LARGE SCALE GENOMIC DNA]</scope>
    <source>
        <strain evidence="3">CECT 7706</strain>
    </source>
</reference>
<keyword evidence="1" id="KW-0812">Transmembrane</keyword>
<comment type="caution">
    <text evidence="2">The sequence shown here is derived from an EMBL/GenBank/DDBJ whole genome shotgun (WGS) entry which is preliminary data.</text>
</comment>
<evidence type="ECO:0000256" key="1">
    <source>
        <dbReference type="SAM" id="Phobius"/>
    </source>
</evidence>
<protein>
    <submittedName>
        <fullName evidence="2">Uncharacterized protein</fullName>
    </submittedName>
</protein>
<evidence type="ECO:0000313" key="2">
    <source>
        <dbReference type="EMBL" id="MDN3689063.1"/>
    </source>
</evidence>
<dbReference type="RefSeq" id="WP_163386552.1">
    <property type="nucleotide sequence ID" value="NZ_JAUFQS010000017.1"/>
</dbReference>
<name>A0ABT8C8D6_9BACT</name>
<feature type="transmembrane region" description="Helical" evidence="1">
    <location>
        <begin position="24"/>
        <end position="42"/>
    </location>
</feature>
<evidence type="ECO:0000313" key="3">
    <source>
        <dbReference type="Proteomes" id="UP001236663"/>
    </source>
</evidence>
<sequence length="72" mass="8314">METIHRNRYLGIETDPQENRKFKVRLAICLTAIAFATCVMLAQETRSIYKGKVNTTIRKAQRAGRKVKSLFQ</sequence>
<gene>
    <name evidence="2" type="ORF">QWZ15_14585</name>
</gene>
<dbReference type="Proteomes" id="UP001236663">
    <property type="component" value="Unassembled WGS sequence"/>
</dbReference>
<keyword evidence="1" id="KW-0472">Membrane</keyword>
<dbReference type="EMBL" id="JAUFQS010000017">
    <property type="protein sequence ID" value="MDN3689063.1"/>
    <property type="molecule type" value="Genomic_DNA"/>
</dbReference>
<accession>A0ABT8C8D6</accession>
<proteinExistence type="predicted"/>